<evidence type="ECO:0000313" key="4">
    <source>
        <dbReference type="WBParaSite" id="ACRNAN_scaffold10070.g32859.t2"/>
    </source>
</evidence>
<feature type="signal peptide" evidence="1">
    <location>
        <begin position="1"/>
        <end position="21"/>
    </location>
</feature>
<protein>
    <submittedName>
        <fullName evidence="4">Cathepsin propeptide inhibitor domain-containing protein</fullName>
    </submittedName>
</protein>
<name>A0A914CEK0_9BILA</name>
<feature type="domain" description="Cathepsin propeptide inhibitor" evidence="2">
    <location>
        <begin position="37"/>
        <end position="65"/>
    </location>
</feature>
<evidence type="ECO:0000259" key="2">
    <source>
        <dbReference type="Pfam" id="PF08246"/>
    </source>
</evidence>
<keyword evidence="1" id="KW-0732">Signal</keyword>
<accession>A0A914CEK0</accession>
<evidence type="ECO:0000256" key="1">
    <source>
        <dbReference type="SAM" id="SignalP"/>
    </source>
</evidence>
<dbReference type="Pfam" id="PF08246">
    <property type="entry name" value="Inhibitor_I29"/>
    <property type="match status" value="1"/>
</dbReference>
<feature type="chain" id="PRO_5036802207" evidence="1">
    <location>
        <begin position="22"/>
        <end position="155"/>
    </location>
</feature>
<sequence length="155" mass="17826">MLSHTLVFLCLVGLTYQYGLGNLGSSVGSVVDFTQEFNNFISKHGRKYKDNAEKQARFEIFKQNFLLDSALVTRFEDVRLQYADIIAGACTPSAVKLYKKQIFNCFYVTQLHLFDQKLYMRFCRSNSYTSAPCATFERFFGWNSLLALVGMFNIL</sequence>
<dbReference type="WBParaSite" id="ACRNAN_scaffold10070.g32859.t2">
    <property type="protein sequence ID" value="ACRNAN_scaffold10070.g32859.t2"/>
    <property type="gene ID" value="ACRNAN_scaffold10070.g32859"/>
</dbReference>
<dbReference type="InterPro" id="IPR013201">
    <property type="entry name" value="Prot_inhib_I29"/>
</dbReference>
<dbReference type="AlphaFoldDB" id="A0A914CEK0"/>
<keyword evidence="3" id="KW-1185">Reference proteome</keyword>
<reference evidence="4" key="1">
    <citation type="submission" date="2022-11" db="UniProtKB">
        <authorList>
            <consortium name="WormBaseParasite"/>
        </authorList>
    </citation>
    <scope>IDENTIFICATION</scope>
</reference>
<dbReference type="Proteomes" id="UP000887540">
    <property type="component" value="Unplaced"/>
</dbReference>
<organism evidence="3 4">
    <name type="scientific">Acrobeloides nanus</name>
    <dbReference type="NCBI Taxonomy" id="290746"/>
    <lineage>
        <taxon>Eukaryota</taxon>
        <taxon>Metazoa</taxon>
        <taxon>Ecdysozoa</taxon>
        <taxon>Nematoda</taxon>
        <taxon>Chromadorea</taxon>
        <taxon>Rhabditida</taxon>
        <taxon>Tylenchina</taxon>
        <taxon>Cephalobomorpha</taxon>
        <taxon>Cephaloboidea</taxon>
        <taxon>Cephalobidae</taxon>
        <taxon>Acrobeloides</taxon>
    </lineage>
</organism>
<evidence type="ECO:0000313" key="3">
    <source>
        <dbReference type="Proteomes" id="UP000887540"/>
    </source>
</evidence>
<proteinExistence type="predicted"/>
<dbReference type="Gene3D" id="1.10.287.2250">
    <property type="match status" value="1"/>
</dbReference>